<dbReference type="Gene3D" id="2.115.10.20">
    <property type="entry name" value="Glycosyl hydrolase domain, family 43"/>
    <property type="match status" value="1"/>
</dbReference>
<proteinExistence type="inferred from homology"/>
<name>A0A517MWD0_9BACT</name>
<accession>A0A517MWD0</accession>
<sequence>MPNSTPTDESPNGASFITPSGDLKTKSSAPGQVSGVQIPWQQRPAGSSDIVWRHTTNPVIGRQPIPNVLGIYNSAVVPYGDGFAGVFRLEDRTRFPRLHTGWSENGVDWHIEPKPVVFETNADETLDSKPAAVADYAYDPRVCWIDDRYYVTWCGGHNGPTISIATTTDFETFTRLENAFLPFNRNGVLFPRKIDGKYMMLSRPSDDGHTPFGDIFLSQSPDMCHWGKHREVMRRGGDEQGIWWQRTKIGAGPIPIETDEGWLMIFHGVMDTCNGFVYHMGSALLDLEQPWKVIARCSQILLAPEADYEVYGHVPNVVFPVAALCDQEKDQLAVYYGAADTSTCLAYAHLSELVNYTKENSVVF</sequence>
<evidence type="ECO:0000313" key="6">
    <source>
        <dbReference type="Proteomes" id="UP000319852"/>
    </source>
</evidence>
<dbReference type="Pfam" id="PF04041">
    <property type="entry name" value="Glyco_hydro_130"/>
    <property type="match status" value="1"/>
</dbReference>
<feature type="region of interest" description="Disordered" evidence="4">
    <location>
        <begin position="1"/>
        <end position="34"/>
    </location>
</feature>
<dbReference type="EC" id="2.4.1.-" evidence="5"/>
<evidence type="ECO:0000256" key="1">
    <source>
        <dbReference type="ARBA" id="ARBA00022676"/>
    </source>
</evidence>
<evidence type="ECO:0000313" key="5">
    <source>
        <dbReference type="EMBL" id="QDS99183.1"/>
    </source>
</evidence>
<keyword evidence="1 5" id="KW-0328">Glycosyltransferase</keyword>
<comment type="similarity">
    <text evidence="3">Belongs to the glycosyl hydrolase 130 family.</text>
</comment>
<dbReference type="CDD" id="cd08993">
    <property type="entry name" value="GH130"/>
    <property type="match status" value="1"/>
</dbReference>
<evidence type="ECO:0000256" key="2">
    <source>
        <dbReference type="ARBA" id="ARBA00022679"/>
    </source>
</evidence>
<dbReference type="InterPro" id="IPR023296">
    <property type="entry name" value="Glyco_hydro_beta-prop_sf"/>
</dbReference>
<feature type="compositionally biased region" description="Polar residues" evidence="4">
    <location>
        <begin position="1"/>
        <end position="18"/>
    </location>
</feature>
<gene>
    <name evidence="5" type="ORF">HG15A2_24750</name>
</gene>
<dbReference type="RefSeq" id="WP_145060444.1">
    <property type="nucleotide sequence ID" value="NZ_CP036263.1"/>
</dbReference>
<dbReference type="PANTHER" id="PTHR34106:SF1">
    <property type="entry name" value="1,4-BETA-MANNOSYL-N-ACETYLGLUCOSAMINE PHOSPHORYLASE"/>
    <property type="match status" value="1"/>
</dbReference>
<dbReference type="EMBL" id="CP036263">
    <property type="protein sequence ID" value="QDS99183.1"/>
    <property type="molecule type" value="Genomic_DNA"/>
</dbReference>
<reference evidence="5 6" key="1">
    <citation type="submission" date="2019-02" db="EMBL/GenBank/DDBJ databases">
        <title>Deep-cultivation of Planctomycetes and their phenomic and genomic characterization uncovers novel biology.</title>
        <authorList>
            <person name="Wiegand S."/>
            <person name="Jogler M."/>
            <person name="Boedeker C."/>
            <person name="Pinto D."/>
            <person name="Vollmers J."/>
            <person name="Rivas-Marin E."/>
            <person name="Kohn T."/>
            <person name="Peeters S.H."/>
            <person name="Heuer A."/>
            <person name="Rast P."/>
            <person name="Oberbeckmann S."/>
            <person name="Bunk B."/>
            <person name="Jeske O."/>
            <person name="Meyerdierks A."/>
            <person name="Storesund J.E."/>
            <person name="Kallscheuer N."/>
            <person name="Luecker S."/>
            <person name="Lage O.M."/>
            <person name="Pohl T."/>
            <person name="Merkel B.J."/>
            <person name="Hornburger P."/>
            <person name="Mueller R.-W."/>
            <person name="Bruemmer F."/>
            <person name="Labrenz M."/>
            <person name="Spormann A.M."/>
            <person name="Op den Camp H."/>
            <person name="Overmann J."/>
            <person name="Amann R."/>
            <person name="Jetten M.S.M."/>
            <person name="Mascher T."/>
            <person name="Medema M.H."/>
            <person name="Devos D.P."/>
            <person name="Kaster A.-K."/>
            <person name="Ovreas L."/>
            <person name="Rohde M."/>
            <person name="Galperin M.Y."/>
            <person name="Jogler C."/>
        </authorList>
    </citation>
    <scope>NUCLEOTIDE SEQUENCE [LARGE SCALE GENOMIC DNA]</scope>
    <source>
        <strain evidence="5 6">HG15A2</strain>
    </source>
</reference>
<dbReference type="PANTHER" id="PTHR34106">
    <property type="entry name" value="GLYCOSIDASE"/>
    <property type="match status" value="1"/>
</dbReference>
<dbReference type="Proteomes" id="UP000319852">
    <property type="component" value="Chromosome"/>
</dbReference>
<keyword evidence="6" id="KW-1185">Reference proteome</keyword>
<keyword evidence="2 5" id="KW-0808">Transferase</keyword>
<dbReference type="GO" id="GO:0016757">
    <property type="term" value="F:glycosyltransferase activity"/>
    <property type="evidence" value="ECO:0007669"/>
    <property type="project" value="UniProtKB-KW"/>
</dbReference>
<dbReference type="InterPro" id="IPR007184">
    <property type="entry name" value="Mannoside_phosphorylase"/>
</dbReference>
<dbReference type="SUPFAM" id="SSF75005">
    <property type="entry name" value="Arabinanase/levansucrase/invertase"/>
    <property type="match status" value="1"/>
</dbReference>
<protein>
    <submittedName>
        <fullName evidence="5">Beta-1,4-mannooligosaccharide phosphorylase</fullName>
        <ecNumber evidence="5">2.4.1.-</ecNumber>
    </submittedName>
</protein>
<organism evidence="5 6">
    <name type="scientific">Adhaeretor mobilis</name>
    <dbReference type="NCBI Taxonomy" id="1930276"/>
    <lineage>
        <taxon>Bacteria</taxon>
        <taxon>Pseudomonadati</taxon>
        <taxon>Planctomycetota</taxon>
        <taxon>Planctomycetia</taxon>
        <taxon>Pirellulales</taxon>
        <taxon>Lacipirellulaceae</taxon>
        <taxon>Adhaeretor</taxon>
    </lineage>
</organism>
<dbReference type="PIRSF" id="PIRSF016202">
    <property type="entry name" value="PH1107"/>
    <property type="match status" value="1"/>
</dbReference>
<evidence type="ECO:0000256" key="3">
    <source>
        <dbReference type="ARBA" id="ARBA00024356"/>
    </source>
</evidence>
<evidence type="ECO:0000256" key="4">
    <source>
        <dbReference type="SAM" id="MobiDB-lite"/>
    </source>
</evidence>
<dbReference type="AlphaFoldDB" id="A0A517MWD0"/>
<dbReference type="KEGG" id="amob:HG15A2_24750"/>
<dbReference type="OrthoDB" id="9759709at2"/>